<proteinExistence type="predicted"/>
<organism evidence="1 2">
    <name type="scientific">Paxillus rubicundulus Ve08.2h10</name>
    <dbReference type="NCBI Taxonomy" id="930991"/>
    <lineage>
        <taxon>Eukaryota</taxon>
        <taxon>Fungi</taxon>
        <taxon>Dikarya</taxon>
        <taxon>Basidiomycota</taxon>
        <taxon>Agaricomycotina</taxon>
        <taxon>Agaricomycetes</taxon>
        <taxon>Agaricomycetidae</taxon>
        <taxon>Boletales</taxon>
        <taxon>Paxilineae</taxon>
        <taxon>Paxillaceae</taxon>
        <taxon>Paxillus</taxon>
    </lineage>
</organism>
<dbReference type="InParanoid" id="A0A0D0D6K6"/>
<evidence type="ECO:0000313" key="2">
    <source>
        <dbReference type="Proteomes" id="UP000054538"/>
    </source>
</evidence>
<accession>A0A0D0D6K6</accession>
<reference evidence="1 2" key="1">
    <citation type="submission" date="2014-04" db="EMBL/GenBank/DDBJ databases">
        <authorList>
            <consortium name="DOE Joint Genome Institute"/>
            <person name="Kuo A."/>
            <person name="Kohler A."/>
            <person name="Jargeat P."/>
            <person name="Nagy L.G."/>
            <person name="Floudas D."/>
            <person name="Copeland A."/>
            <person name="Barry K.W."/>
            <person name="Cichocki N."/>
            <person name="Veneault-Fourrey C."/>
            <person name="LaButti K."/>
            <person name="Lindquist E.A."/>
            <person name="Lipzen A."/>
            <person name="Lundell T."/>
            <person name="Morin E."/>
            <person name="Murat C."/>
            <person name="Sun H."/>
            <person name="Tunlid A."/>
            <person name="Henrissat B."/>
            <person name="Grigoriev I.V."/>
            <person name="Hibbett D.S."/>
            <person name="Martin F."/>
            <person name="Nordberg H.P."/>
            <person name="Cantor M.N."/>
            <person name="Hua S.X."/>
        </authorList>
    </citation>
    <scope>NUCLEOTIDE SEQUENCE [LARGE SCALE GENOMIC DNA]</scope>
    <source>
        <strain evidence="1 2">Ve08.2h10</strain>
    </source>
</reference>
<dbReference type="EMBL" id="KN830749">
    <property type="protein sequence ID" value="KIK72510.1"/>
    <property type="molecule type" value="Genomic_DNA"/>
</dbReference>
<reference evidence="2" key="2">
    <citation type="submission" date="2015-01" db="EMBL/GenBank/DDBJ databases">
        <title>Evolutionary Origins and Diversification of the Mycorrhizal Mutualists.</title>
        <authorList>
            <consortium name="DOE Joint Genome Institute"/>
            <consortium name="Mycorrhizal Genomics Consortium"/>
            <person name="Kohler A."/>
            <person name="Kuo A."/>
            <person name="Nagy L.G."/>
            <person name="Floudas D."/>
            <person name="Copeland A."/>
            <person name="Barry K.W."/>
            <person name="Cichocki N."/>
            <person name="Veneault-Fourrey C."/>
            <person name="LaButti K."/>
            <person name="Lindquist E.A."/>
            <person name="Lipzen A."/>
            <person name="Lundell T."/>
            <person name="Morin E."/>
            <person name="Murat C."/>
            <person name="Riley R."/>
            <person name="Ohm R."/>
            <person name="Sun H."/>
            <person name="Tunlid A."/>
            <person name="Henrissat B."/>
            <person name="Grigoriev I.V."/>
            <person name="Hibbett D.S."/>
            <person name="Martin F."/>
        </authorList>
    </citation>
    <scope>NUCLEOTIDE SEQUENCE [LARGE SCALE GENOMIC DNA]</scope>
    <source>
        <strain evidence="2">Ve08.2h10</strain>
    </source>
</reference>
<dbReference type="Proteomes" id="UP000054538">
    <property type="component" value="Unassembled WGS sequence"/>
</dbReference>
<dbReference type="HOGENOM" id="CLU_2831927_0_0_1"/>
<dbReference type="AlphaFoldDB" id="A0A0D0D6K6"/>
<keyword evidence="2" id="KW-1185">Reference proteome</keyword>
<evidence type="ECO:0000313" key="1">
    <source>
        <dbReference type="EMBL" id="KIK72510.1"/>
    </source>
</evidence>
<protein>
    <submittedName>
        <fullName evidence="1">Uncharacterized protein</fullName>
    </submittedName>
</protein>
<gene>
    <name evidence="1" type="ORF">PAXRUDRAFT_21905</name>
</gene>
<name>A0A0D0D6K6_9AGAM</name>
<sequence length="66" mass="7835">MGFEQIYLAVERRYELQRSRKVELQTPMFWESGDTNSDVSEKRTTYHCHKYHGIVLKPARSMGNDL</sequence>